<evidence type="ECO:0000256" key="1">
    <source>
        <dbReference type="SAM" id="Coils"/>
    </source>
</evidence>
<gene>
    <name evidence="4" type="ORF">IEQ34_020589</name>
</gene>
<dbReference type="PANTHER" id="PTHR34554:SF1">
    <property type="entry name" value="ALANINE-TRNA LIGASE"/>
    <property type="match status" value="1"/>
</dbReference>
<organism evidence="4 5">
    <name type="scientific">Dendrobium chrysotoxum</name>
    <name type="common">Orchid</name>
    <dbReference type="NCBI Taxonomy" id="161865"/>
    <lineage>
        <taxon>Eukaryota</taxon>
        <taxon>Viridiplantae</taxon>
        <taxon>Streptophyta</taxon>
        <taxon>Embryophyta</taxon>
        <taxon>Tracheophyta</taxon>
        <taxon>Spermatophyta</taxon>
        <taxon>Magnoliopsida</taxon>
        <taxon>Liliopsida</taxon>
        <taxon>Asparagales</taxon>
        <taxon>Orchidaceae</taxon>
        <taxon>Epidendroideae</taxon>
        <taxon>Malaxideae</taxon>
        <taxon>Dendrobiinae</taxon>
        <taxon>Dendrobium</taxon>
    </lineage>
</organism>
<keyword evidence="3" id="KW-0812">Transmembrane</keyword>
<keyword evidence="5" id="KW-1185">Reference proteome</keyword>
<dbReference type="EMBL" id="JAGFBR010000018">
    <property type="protein sequence ID" value="KAH0449897.1"/>
    <property type="molecule type" value="Genomic_DNA"/>
</dbReference>
<feature type="transmembrane region" description="Helical" evidence="3">
    <location>
        <begin position="255"/>
        <end position="277"/>
    </location>
</feature>
<keyword evidence="1" id="KW-0175">Coiled coil</keyword>
<sequence>MATAGEGSENAPAREPAGANGISDEAKRLVEYAIGEAIRFKQGVSKAADAAVFSARSGLSQVISASSDSLQEAQGLVKLVKSEYTAYEDLAVEKIKEGIYVAACHPGISLAVAGGVGLVVLKRPRNFLIRNTRRLFLSEESMLADAESKVNDLRQSINLVKNESRKLGERALKAEEEMERGRKALIDEGRGIQAELRFVRKIERDIMGLKDLINELPRREASRYRSVNHGHVIDFLIFFSLIEFPHAFARHYHSHVVLALRTGIMGFEIMIYLDYLIKIYVIIISKQI</sequence>
<evidence type="ECO:0000256" key="3">
    <source>
        <dbReference type="SAM" id="Phobius"/>
    </source>
</evidence>
<evidence type="ECO:0000313" key="5">
    <source>
        <dbReference type="Proteomes" id="UP000775213"/>
    </source>
</evidence>
<accession>A0AAV7G372</accession>
<feature type="region of interest" description="Disordered" evidence="2">
    <location>
        <begin position="1"/>
        <end position="20"/>
    </location>
</feature>
<keyword evidence="3" id="KW-1133">Transmembrane helix</keyword>
<dbReference type="PANTHER" id="PTHR34554">
    <property type="entry name" value="RGS1-HXK1-INTERACTING PROTEIN 1"/>
    <property type="match status" value="1"/>
</dbReference>
<protein>
    <submittedName>
        <fullName evidence="4">Uncharacterized protein</fullName>
    </submittedName>
</protein>
<feature type="transmembrane region" description="Helical" evidence="3">
    <location>
        <begin position="232"/>
        <end position="249"/>
    </location>
</feature>
<feature type="transmembrane region" description="Helical" evidence="3">
    <location>
        <begin position="99"/>
        <end position="121"/>
    </location>
</feature>
<feature type="coiled-coil region" evidence="1">
    <location>
        <begin position="143"/>
        <end position="177"/>
    </location>
</feature>
<evidence type="ECO:0000313" key="4">
    <source>
        <dbReference type="EMBL" id="KAH0449897.1"/>
    </source>
</evidence>
<evidence type="ECO:0000256" key="2">
    <source>
        <dbReference type="SAM" id="MobiDB-lite"/>
    </source>
</evidence>
<reference evidence="4 5" key="1">
    <citation type="journal article" date="2021" name="Hortic Res">
        <title>Chromosome-scale assembly of the Dendrobium chrysotoxum genome enhances the understanding of orchid evolution.</title>
        <authorList>
            <person name="Zhang Y."/>
            <person name="Zhang G.Q."/>
            <person name="Zhang D."/>
            <person name="Liu X.D."/>
            <person name="Xu X.Y."/>
            <person name="Sun W.H."/>
            <person name="Yu X."/>
            <person name="Zhu X."/>
            <person name="Wang Z.W."/>
            <person name="Zhao X."/>
            <person name="Zhong W.Y."/>
            <person name="Chen H."/>
            <person name="Yin W.L."/>
            <person name="Huang T."/>
            <person name="Niu S.C."/>
            <person name="Liu Z.J."/>
        </authorList>
    </citation>
    <scope>NUCLEOTIDE SEQUENCE [LARGE SCALE GENOMIC DNA]</scope>
    <source>
        <strain evidence="4">Lindl</strain>
    </source>
</reference>
<comment type="caution">
    <text evidence="4">The sequence shown here is derived from an EMBL/GenBank/DDBJ whole genome shotgun (WGS) entry which is preliminary data.</text>
</comment>
<dbReference type="Proteomes" id="UP000775213">
    <property type="component" value="Unassembled WGS sequence"/>
</dbReference>
<name>A0AAV7G372_DENCH</name>
<proteinExistence type="predicted"/>
<dbReference type="AlphaFoldDB" id="A0AAV7G372"/>
<dbReference type="InterPro" id="IPR053284">
    <property type="entry name" value="RGS1-HXK1_interactor"/>
</dbReference>
<keyword evidence="3" id="KW-0472">Membrane</keyword>